<name>A0ABN2M2P5_9ACTN</name>
<comment type="caution">
    <text evidence="4">The sequence shown here is derived from an EMBL/GenBank/DDBJ whole genome shotgun (WGS) entry which is preliminary data.</text>
</comment>
<protein>
    <recommendedName>
        <fullName evidence="3">PPIase cyclophilin-type domain-containing protein</fullName>
    </recommendedName>
</protein>
<evidence type="ECO:0000313" key="5">
    <source>
        <dbReference type="Proteomes" id="UP001500218"/>
    </source>
</evidence>
<dbReference type="Pfam" id="PF00160">
    <property type="entry name" value="Pro_isomerase"/>
    <property type="match status" value="1"/>
</dbReference>
<feature type="compositionally biased region" description="Low complexity" evidence="2">
    <location>
        <begin position="129"/>
        <end position="147"/>
    </location>
</feature>
<feature type="compositionally biased region" description="Acidic residues" evidence="2">
    <location>
        <begin position="60"/>
        <end position="89"/>
    </location>
</feature>
<dbReference type="PANTHER" id="PTHR45625">
    <property type="entry name" value="PEPTIDYL-PROLYL CIS-TRANS ISOMERASE-RELATED"/>
    <property type="match status" value="1"/>
</dbReference>
<keyword evidence="5" id="KW-1185">Reference proteome</keyword>
<feature type="compositionally biased region" description="Pro residues" evidence="2">
    <location>
        <begin position="1"/>
        <end position="12"/>
    </location>
</feature>
<dbReference type="RefSeq" id="WP_344131677.1">
    <property type="nucleotide sequence ID" value="NZ_BAAALT010000084.1"/>
</dbReference>
<dbReference type="PROSITE" id="PS50072">
    <property type="entry name" value="CSA_PPIASE_2"/>
    <property type="match status" value="1"/>
</dbReference>
<dbReference type="PRINTS" id="PR00153">
    <property type="entry name" value="CSAPPISMRASE"/>
</dbReference>
<comment type="function">
    <text evidence="1">PPIases accelerate the folding of proteins. It catalyzes the cis-trans isomerization of proline imidic peptide bonds in oligopeptides.</text>
</comment>
<dbReference type="SUPFAM" id="SSF50891">
    <property type="entry name" value="Cyclophilin-like"/>
    <property type="match status" value="1"/>
</dbReference>
<dbReference type="InterPro" id="IPR044666">
    <property type="entry name" value="Cyclophilin_A-like"/>
</dbReference>
<feature type="region of interest" description="Disordered" evidence="2">
    <location>
        <begin position="129"/>
        <end position="161"/>
    </location>
</feature>
<dbReference type="Proteomes" id="UP001500218">
    <property type="component" value="Unassembled WGS sequence"/>
</dbReference>
<evidence type="ECO:0000256" key="2">
    <source>
        <dbReference type="SAM" id="MobiDB-lite"/>
    </source>
</evidence>
<dbReference type="EMBL" id="BAAALT010000084">
    <property type="protein sequence ID" value="GAA1807144.1"/>
    <property type="molecule type" value="Genomic_DNA"/>
</dbReference>
<dbReference type="Gene3D" id="2.40.100.10">
    <property type="entry name" value="Cyclophilin-like"/>
    <property type="match status" value="1"/>
</dbReference>
<evidence type="ECO:0000313" key="4">
    <source>
        <dbReference type="EMBL" id="GAA1807144.1"/>
    </source>
</evidence>
<dbReference type="CDD" id="cd00317">
    <property type="entry name" value="cyclophilin"/>
    <property type="match status" value="1"/>
</dbReference>
<evidence type="ECO:0000256" key="1">
    <source>
        <dbReference type="ARBA" id="ARBA00002388"/>
    </source>
</evidence>
<gene>
    <name evidence="4" type="ORF">GCM10009682_31370</name>
</gene>
<organism evidence="4 5">
    <name type="scientific">Luedemannella flava</name>
    <dbReference type="NCBI Taxonomy" id="349316"/>
    <lineage>
        <taxon>Bacteria</taxon>
        <taxon>Bacillati</taxon>
        <taxon>Actinomycetota</taxon>
        <taxon>Actinomycetes</taxon>
        <taxon>Micromonosporales</taxon>
        <taxon>Micromonosporaceae</taxon>
        <taxon>Luedemannella</taxon>
    </lineage>
</organism>
<reference evidence="5" key="1">
    <citation type="journal article" date="2019" name="Int. J. Syst. Evol. Microbiol.">
        <title>The Global Catalogue of Microorganisms (GCM) 10K type strain sequencing project: providing services to taxonomists for standard genome sequencing and annotation.</title>
        <authorList>
            <consortium name="The Broad Institute Genomics Platform"/>
            <consortium name="The Broad Institute Genome Sequencing Center for Infectious Disease"/>
            <person name="Wu L."/>
            <person name="Ma J."/>
        </authorList>
    </citation>
    <scope>NUCLEOTIDE SEQUENCE [LARGE SCALE GENOMIC DNA]</scope>
    <source>
        <strain evidence="5">JCM 13250</strain>
    </source>
</reference>
<dbReference type="PANTHER" id="PTHR45625:SF3">
    <property type="entry name" value="PEPTIDYL-PROLYL CIS-TRANS ISOMERASE B-RELATED"/>
    <property type="match status" value="1"/>
</dbReference>
<sequence length="354" mass="36587">MTETPPPAAPTPDEPDKPTEAAEAAATDEPEADRPTDPADTDDATQPDATKSDATKPDAAIDDDEIEADDDTSDADETDTDEDDEDEDSPVVAERSSSAAPAIVGAIVAVVVLALGIWGLTSLGSAEDTPATNNAAPPAAATSAPAAQVPSGPVAALDTSDPATPAAACAWTDAPSEYHKNIGKPPKGEPRKGTGTMVVETTLGNIEIAMNLARTPCTAWSMKYLSDKKFYNESTCHRLTGLQESIGILQCGDPTASGGGGPTYEYGDENLDAQADQVYERGVVAMANRGPNTNGSQFFINFKDGQLANAYTPFGVVTKGMDIIDHIAARGNNNVPDGPPVQGFSIIKVTVNLG</sequence>
<dbReference type="InterPro" id="IPR002130">
    <property type="entry name" value="Cyclophilin-type_PPIase_dom"/>
</dbReference>
<dbReference type="InterPro" id="IPR029000">
    <property type="entry name" value="Cyclophilin-like_dom_sf"/>
</dbReference>
<evidence type="ECO:0000259" key="3">
    <source>
        <dbReference type="PROSITE" id="PS50072"/>
    </source>
</evidence>
<feature type="domain" description="PPIase cyclophilin-type" evidence="3">
    <location>
        <begin position="200"/>
        <end position="351"/>
    </location>
</feature>
<proteinExistence type="predicted"/>
<accession>A0ABN2M2P5</accession>
<feature type="region of interest" description="Disordered" evidence="2">
    <location>
        <begin position="1"/>
        <end position="98"/>
    </location>
</feature>